<keyword evidence="3" id="KW-1185">Reference proteome</keyword>
<dbReference type="Proteomes" id="UP000053477">
    <property type="component" value="Unassembled WGS sequence"/>
</dbReference>
<accession>A0A0H2RAN6</accession>
<reference evidence="2 3" key="1">
    <citation type="submission" date="2015-04" db="EMBL/GenBank/DDBJ databases">
        <title>Complete genome sequence of Schizopora paradoxa KUC8140, a cosmopolitan wood degrader in East Asia.</title>
        <authorList>
            <consortium name="DOE Joint Genome Institute"/>
            <person name="Min B."/>
            <person name="Park H."/>
            <person name="Jang Y."/>
            <person name="Kim J.-J."/>
            <person name="Kim K.H."/>
            <person name="Pangilinan J."/>
            <person name="Lipzen A."/>
            <person name="Riley R."/>
            <person name="Grigoriev I.V."/>
            <person name="Spatafora J.W."/>
            <person name="Choi I.-G."/>
        </authorList>
    </citation>
    <scope>NUCLEOTIDE SEQUENCE [LARGE SCALE GENOMIC DNA]</scope>
    <source>
        <strain evidence="2 3">KUC8140</strain>
    </source>
</reference>
<dbReference type="OrthoDB" id="3248548at2759"/>
<dbReference type="EMBL" id="KQ086091">
    <property type="protein sequence ID" value="KLO08457.1"/>
    <property type="molecule type" value="Genomic_DNA"/>
</dbReference>
<evidence type="ECO:0000256" key="1">
    <source>
        <dbReference type="SAM" id="MobiDB-lite"/>
    </source>
</evidence>
<feature type="region of interest" description="Disordered" evidence="1">
    <location>
        <begin position="58"/>
        <end position="77"/>
    </location>
</feature>
<protein>
    <submittedName>
        <fullName evidence="2">Uncharacterized protein</fullName>
    </submittedName>
</protein>
<sequence length="379" mass="42838">MTNTKKRKSDGGNPSSGETIYDSKESALEAIRKLADSFDISEEDIALLFSANGRRSKRSRRCNCPMKKEDQPESDPWNELEKENKILRVGDIPVIKQPTTSLPHGMQKDIASNALSWISVLPEPALVEDSETVLALLHAWLIPLSAFFCGRITRTTEVCFRANEETLLTDTEMYLIVNGSQKSKLLFVTVRNPMDVPMNILGRALLKLQSAYKSNGEAGFSNPVHVLITDMRTYQFFAFNGNRFIRSGINLLNFETSRSAFLVDMALLSERLFNVLLCGMISFLDAERINPDKSHVLAYTQHAYQHGQGAKSYLEKHTRKQIETRTLNRLRIESMFPETFRSSLSRALGNISQYFSTDMNDAAVSKDLKAFLDAFLEEK</sequence>
<proteinExistence type="predicted"/>
<evidence type="ECO:0000313" key="3">
    <source>
        <dbReference type="Proteomes" id="UP000053477"/>
    </source>
</evidence>
<dbReference type="InParanoid" id="A0A0H2RAN6"/>
<evidence type="ECO:0000313" key="2">
    <source>
        <dbReference type="EMBL" id="KLO08457.1"/>
    </source>
</evidence>
<gene>
    <name evidence="2" type="ORF">SCHPADRAFT_1000953</name>
</gene>
<dbReference type="AlphaFoldDB" id="A0A0H2RAN6"/>
<organism evidence="2 3">
    <name type="scientific">Schizopora paradoxa</name>
    <dbReference type="NCBI Taxonomy" id="27342"/>
    <lineage>
        <taxon>Eukaryota</taxon>
        <taxon>Fungi</taxon>
        <taxon>Dikarya</taxon>
        <taxon>Basidiomycota</taxon>
        <taxon>Agaricomycotina</taxon>
        <taxon>Agaricomycetes</taxon>
        <taxon>Hymenochaetales</taxon>
        <taxon>Schizoporaceae</taxon>
        <taxon>Schizopora</taxon>
    </lineage>
</organism>
<name>A0A0H2RAN6_9AGAM</name>
<feature type="region of interest" description="Disordered" evidence="1">
    <location>
        <begin position="1"/>
        <end position="22"/>
    </location>
</feature>